<name>A0A0G4LYZ4_VERLO</name>
<dbReference type="AlphaFoldDB" id="A0A0G4LYZ4"/>
<feature type="compositionally biased region" description="Acidic residues" evidence="1">
    <location>
        <begin position="77"/>
        <end position="104"/>
    </location>
</feature>
<feature type="compositionally biased region" description="Low complexity" evidence="1">
    <location>
        <begin position="106"/>
        <end position="117"/>
    </location>
</feature>
<evidence type="ECO:0000256" key="1">
    <source>
        <dbReference type="SAM" id="MobiDB-lite"/>
    </source>
</evidence>
<sequence>MIHSQQPSRETAGRLAPLHRLRRTTGAGQAAVTFLDITHLRCKPPFPLPVLRDKDVVASFACQPLALCLGGSNLADKDEDEEEAEAEEDAGPGAGNEDDEEEGIEGAKSSSSSTRSRSIARRMEATESLLPELARRRATLR</sequence>
<dbReference type="Proteomes" id="UP000045706">
    <property type="component" value="Unassembled WGS sequence"/>
</dbReference>
<evidence type="ECO:0000313" key="3">
    <source>
        <dbReference type="Proteomes" id="UP000045706"/>
    </source>
</evidence>
<gene>
    <name evidence="2" type="ORF">BN1723_003428</name>
</gene>
<accession>A0A0G4LYZ4</accession>
<proteinExistence type="predicted"/>
<protein>
    <submittedName>
        <fullName evidence="2">Uncharacterized protein</fullName>
    </submittedName>
</protein>
<reference evidence="3" key="1">
    <citation type="submission" date="2015-05" db="EMBL/GenBank/DDBJ databases">
        <authorList>
            <person name="Fogelqvist Johan"/>
        </authorList>
    </citation>
    <scope>NUCLEOTIDE SEQUENCE [LARGE SCALE GENOMIC DNA]</scope>
</reference>
<feature type="region of interest" description="Disordered" evidence="1">
    <location>
        <begin position="71"/>
        <end position="141"/>
    </location>
</feature>
<organism evidence="2 3">
    <name type="scientific">Verticillium longisporum</name>
    <name type="common">Verticillium dahliae var. longisporum</name>
    <dbReference type="NCBI Taxonomy" id="100787"/>
    <lineage>
        <taxon>Eukaryota</taxon>
        <taxon>Fungi</taxon>
        <taxon>Dikarya</taxon>
        <taxon>Ascomycota</taxon>
        <taxon>Pezizomycotina</taxon>
        <taxon>Sordariomycetes</taxon>
        <taxon>Hypocreomycetidae</taxon>
        <taxon>Glomerellales</taxon>
        <taxon>Plectosphaerellaceae</taxon>
        <taxon>Verticillium</taxon>
    </lineage>
</organism>
<dbReference type="EMBL" id="CVQI01020001">
    <property type="protein sequence ID" value="CRK27239.1"/>
    <property type="molecule type" value="Genomic_DNA"/>
</dbReference>
<evidence type="ECO:0000313" key="2">
    <source>
        <dbReference type="EMBL" id="CRK27239.1"/>
    </source>
</evidence>